<accession>A0A0K8PBS0</accession>
<keyword evidence="5 6" id="KW-0411">Iron-sulfur</keyword>
<keyword evidence="4 6" id="KW-0408">Iron</keyword>
<dbReference type="InterPro" id="IPR034457">
    <property type="entry name" value="Organic_radical-activating"/>
</dbReference>
<dbReference type="Gene3D" id="3.20.20.70">
    <property type="entry name" value="Aldolase class I"/>
    <property type="match status" value="1"/>
</dbReference>
<dbReference type="PATRIC" id="fig|1678840.3.peg.652"/>
<dbReference type="PROSITE" id="PS51918">
    <property type="entry name" value="RADICAL_SAM"/>
    <property type="match status" value="1"/>
</dbReference>
<proteinExistence type="predicted"/>
<organism evidence="8">
    <name type="scientific">Flexilinea flocculi</name>
    <dbReference type="NCBI Taxonomy" id="1678840"/>
    <lineage>
        <taxon>Bacteria</taxon>
        <taxon>Bacillati</taxon>
        <taxon>Chloroflexota</taxon>
        <taxon>Anaerolineae</taxon>
        <taxon>Anaerolineales</taxon>
        <taxon>Anaerolineaceae</taxon>
        <taxon>Flexilinea</taxon>
    </lineage>
</organism>
<dbReference type="Pfam" id="PF04055">
    <property type="entry name" value="Radical_SAM"/>
    <property type="match status" value="1"/>
</dbReference>
<dbReference type="InterPro" id="IPR058240">
    <property type="entry name" value="rSAM_sf"/>
</dbReference>
<evidence type="ECO:0000313" key="9">
    <source>
        <dbReference type="Proteomes" id="UP000053370"/>
    </source>
</evidence>
<dbReference type="GO" id="GO:0003824">
    <property type="term" value="F:catalytic activity"/>
    <property type="evidence" value="ECO:0007669"/>
    <property type="project" value="InterPro"/>
</dbReference>
<protein>
    <submittedName>
        <fullName evidence="8">AmmeMemoRadiSam system radical SAM enzyme</fullName>
    </submittedName>
</protein>
<evidence type="ECO:0000256" key="1">
    <source>
        <dbReference type="ARBA" id="ARBA00022485"/>
    </source>
</evidence>
<keyword evidence="3 6" id="KW-0479">Metal-binding</keyword>
<dbReference type="InterPro" id="IPR013785">
    <property type="entry name" value="Aldolase_TIM"/>
</dbReference>
<sequence>MKTTCPICFHHCSLEEGQTGFCGARTNIQDQIICTNYGKITSIALDPIEKKPLRRFFPGSFILSAGSYGCNLRCPFCQNSDISQTFKDHVRITMISPQELVDEALKLKARGNIGIAYTYNEPFISYEFVMDCSKLAHQKKLKNVLVTNGTVEEKPLLDILPWIDAMNIDLKGFTEAFYKKLSGNLDTVKRTIELSAKSTHVEITTLIIPDENDSEEEISQIAQWIAGIDPEIAYHITRFFPHFRMMDRNATEVRLVYHLAEIARQYLPYVYVGNC</sequence>
<evidence type="ECO:0000256" key="3">
    <source>
        <dbReference type="ARBA" id="ARBA00022723"/>
    </source>
</evidence>
<feature type="binding site" evidence="6">
    <location>
        <position position="77"/>
    </location>
    <ligand>
        <name>[4Fe-4S] cluster</name>
        <dbReference type="ChEBI" id="CHEBI:49883"/>
        <note>4Fe-4S-S-AdoMet</note>
    </ligand>
</feature>
<dbReference type="OrthoDB" id="9778883at2"/>
<dbReference type="Proteomes" id="UP000053370">
    <property type="component" value="Unassembled WGS sequence"/>
</dbReference>
<reference evidence="8" key="1">
    <citation type="journal article" date="2015" name="Genome Announc.">
        <title>Draft Genome Sequence of Anaerolineae Strain TC1, a Novel Isolate from a Methanogenic Wastewater Treatment System.</title>
        <authorList>
            <person name="Matsuura N."/>
            <person name="Tourlousse D.M."/>
            <person name="Sun L."/>
            <person name="Toyonaga M."/>
            <person name="Kuroda K."/>
            <person name="Ohashi A."/>
            <person name="Cruz R."/>
            <person name="Yamaguchi T."/>
            <person name="Sekiguchi Y."/>
        </authorList>
    </citation>
    <scope>NUCLEOTIDE SEQUENCE [LARGE SCALE GENOMIC DNA]</scope>
    <source>
        <strain evidence="8">TC1</strain>
    </source>
</reference>
<dbReference type="InterPro" id="IPR016431">
    <property type="entry name" value="Pyrv-formate_lyase-activ_prd"/>
</dbReference>
<dbReference type="SFLD" id="SFLDS00029">
    <property type="entry name" value="Radical_SAM"/>
    <property type="match status" value="1"/>
</dbReference>
<dbReference type="NCBIfam" id="TIGR04337">
    <property type="entry name" value="AmmeMemoSam_rS"/>
    <property type="match status" value="1"/>
</dbReference>
<dbReference type="PANTHER" id="PTHR30352">
    <property type="entry name" value="PYRUVATE FORMATE-LYASE-ACTIVATING ENZYME"/>
    <property type="match status" value="1"/>
</dbReference>
<feature type="domain" description="Radical SAM core" evidence="7">
    <location>
        <begin position="55"/>
        <end position="274"/>
    </location>
</feature>
<keyword evidence="9" id="KW-1185">Reference proteome</keyword>
<dbReference type="SUPFAM" id="SSF102114">
    <property type="entry name" value="Radical SAM enzymes"/>
    <property type="match status" value="1"/>
</dbReference>
<dbReference type="GO" id="GO:0051539">
    <property type="term" value="F:4 iron, 4 sulfur cluster binding"/>
    <property type="evidence" value="ECO:0007669"/>
    <property type="project" value="UniProtKB-KW"/>
</dbReference>
<dbReference type="STRING" id="1678840.ATC1_12126"/>
<comment type="cofactor">
    <cofactor evidence="6">
        <name>[4Fe-4S] cluster</name>
        <dbReference type="ChEBI" id="CHEBI:49883"/>
    </cofactor>
    <text evidence="6">Binds 1 [4Fe-4S] cluster. The cluster is coordinated with 3 cysteines and an exchangeable S-adenosyl-L-methionine.</text>
</comment>
<evidence type="ECO:0000256" key="2">
    <source>
        <dbReference type="ARBA" id="ARBA00022691"/>
    </source>
</evidence>
<dbReference type="PANTHER" id="PTHR30352:SF5">
    <property type="entry name" value="PYRUVATE FORMATE-LYASE 1-ACTIVATING ENZYME"/>
    <property type="match status" value="1"/>
</dbReference>
<evidence type="ECO:0000256" key="5">
    <source>
        <dbReference type="ARBA" id="ARBA00023014"/>
    </source>
</evidence>
<dbReference type="SFLD" id="SFLDG01101">
    <property type="entry name" value="Uncharacterised_Radical_SAM_Su"/>
    <property type="match status" value="1"/>
</dbReference>
<keyword evidence="1" id="KW-0004">4Fe-4S</keyword>
<dbReference type="AlphaFoldDB" id="A0A0K8PBS0"/>
<evidence type="ECO:0000259" key="7">
    <source>
        <dbReference type="PROSITE" id="PS51918"/>
    </source>
</evidence>
<name>A0A0K8PBS0_9CHLR</name>
<dbReference type="EMBL" id="DF968180">
    <property type="protein sequence ID" value="GAP39595.1"/>
    <property type="molecule type" value="Genomic_DNA"/>
</dbReference>
<feature type="binding site" evidence="6">
    <location>
        <position position="74"/>
    </location>
    <ligand>
        <name>[4Fe-4S] cluster</name>
        <dbReference type="ChEBI" id="CHEBI:49883"/>
        <note>4Fe-4S-S-AdoMet</note>
    </ligand>
</feature>
<dbReference type="RefSeq" id="WP_062278169.1">
    <property type="nucleotide sequence ID" value="NZ_DF968180.1"/>
</dbReference>
<evidence type="ECO:0000256" key="4">
    <source>
        <dbReference type="ARBA" id="ARBA00023004"/>
    </source>
</evidence>
<keyword evidence="2 6" id="KW-0949">S-adenosyl-L-methionine</keyword>
<gene>
    <name evidence="8" type="ORF">ATC1_12126</name>
</gene>
<evidence type="ECO:0000256" key="6">
    <source>
        <dbReference type="PIRSR" id="PIRSR004869-50"/>
    </source>
</evidence>
<dbReference type="InterPro" id="IPR027596">
    <property type="entry name" value="AmmeMemoSam_rS"/>
</dbReference>
<feature type="binding site" evidence="6">
    <location>
        <position position="70"/>
    </location>
    <ligand>
        <name>[4Fe-4S] cluster</name>
        <dbReference type="ChEBI" id="CHEBI:49883"/>
        <note>4Fe-4S-S-AdoMet</note>
    </ligand>
</feature>
<dbReference type="InterPro" id="IPR007197">
    <property type="entry name" value="rSAM"/>
</dbReference>
<evidence type="ECO:0000313" key="8">
    <source>
        <dbReference type="EMBL" id="GAP39595.1"/>
    </source>
</evidence>
<dbReference type="GO" id="GO:0046872">
    <property type="term" value="F:metal ion binding"/>
    <property type="evidence" value="ECO:0007669"/>
    <property type="project" value="UniProtKB-KW"/>
</dbReference>
<dbReference type="PIRSF" id="PIRSF004869">
    <property type="entry name" value="PflX_prd"/>
    <property type="match status" value="1"/>
</dbReference>
<dbReference type="CDD" id="cd01335">
    <property type="entry name" value="Radical_SAM"/>
    <property type="match status" value="1"/>
</dbReference>